<dbReference type="AlphaFoldDB" id="A0A0B0PWU2"/>
<accession>A0A0B0PWU2</accession>
<dbReference type="EMBL" id="KN442692">
    <property type="protein sequence ID" value="KHG27871.1"/>
    <property type="molecule type" value="Genomic_DNA"/>
</dbReference>
<proteinExistence type="predicted"/>
<protein>
    <submittedName>
        <fullName evidence="1">Uncharacterized protein</fullName>
    </submittedName>
</protein>
<gene>
    <name evidence="1" type="ORF">F383_03007</name>
</gene>
<evidence type="ECO:0000313" key="2">
    <source>
        <dbReference type="Proteomes" id="UP000032142"/>
    </source>
</evidence>
<reference evidence="2" key="1">
    <citation type="submission" date="2014-09" db="EMBL/GenBank/DDBJ databases">
        <authorList>
            <person name="Mudge J."/>
            <person name="Ramaraj T."/>
            <person name="Lindquist I.E."/>
            <person name="Bharti A.K."/>
            <person name="Sundararajan A."/>
            <person name="Cameron C.T."/>
            <person name="Woodward J.E."/>
            <person name="May G.D."/>
            <person name="Brubaker C."/>
            <person name="Broadhvest J."/>
            <person name="Wilkins T.A."/>
        </authorList>
    </citation>
    <scope>NUCLEOTIDE SEQUENCE</scope>
    <source>
        <strain evidence="2">cv. AKA8401</strain>
    </source>
</reference>
<evidence type="ECO:0000313" key="1">
    <source>
        <dbReference type="EMBL" id="KHG27871.1"/>
    </source>
</evidence>
<keyword evidence="2" id="KW-1185">Reference proteome</keyword>
<organism evidence="1 2">
    <name type="scientific">Gossypium arboreum</name>
    <name type="common">Tree cotton</name>
    <name type="synonym">Gossypium nanking</name>
    <dbReference type="NCBI Taxonomy" id="29729"/>
    <lineage>
        <taxon>Eukaryota</taxon>
        <taxon>Viridiplantae</taxon>
        <taxon>Streptophyta</taxon>
        <taxon>Embryophyta</taxon>
        <taxon>Tracheophyta</taxon>
        <taxon>Spermatophyta</taxon>
        <taxon>Magnoliopsida</taxon>
        <taxon>eudicotyledons</taxon>
        <taxon>Gunneridae</taxon>
        <taxon>Pentapetalae</taxon>
        <taxon>rosids</taxon>
        <taxon>malvids</taxon>
        <taxon>Malvales</taxon>
        <taxon>Malvaceae</taxon>
        <taxon>Malvoideae</taxon>
        <taxon>Gossypium</taxon>
    </lineage>
</organism>
<dbReference type="Proteomes" id="UP000032142">
    <property type="component" value="Unassembled WGS sequence"/>
</dbReference>
<sequence>MHKLTINLTKMNQFTWLIPNQAFDNYNPIHIG</sequence>
<name>A0A0B0PWU2_GOSAR</name>